<comment type="caution">
    <text evidence="2">The sequence shown here is derived from an EMBL/GenBank/DDBJ whole genome shotgun (WGS) entry which is preliminary data.</text>
</comment>
<reference evidence="2" key="1">
    <citation type="submission" date="2020-08" db="EMBL/GenBank/DDBJ databases">
        <title>Multicomponent nature underlies the extraordinary mechanical properties of spider dragline silk.</title>
        <authorList>
            <person name="Kono N."/>
            <person name="Nakamura H."/>
            <person name="Mori M."/>
            <person name="Yoshida Y."/>
            <person name="Ohtoshi R."/>
            <person name="Malay A.D."/>
            <person name="Moran D.A.P."/>
            <person name="Tomita M."/>
            <person name="Numata K."/>
            <person name="Arakawa K."/>
        </authorList>
    </citation>
    <scope>NUCLEOTIDE SEQUENCE</scope>
</reference>
<feature type="region of interest" description="Disordered" evidence="1">
    <location>
        <begin position="1"/>
        <end position="61"/>
    </location>
</feature>
<feature type="compositionally biased region" description="Basic residues" evidence="1">
    <location>
        <begin position="36"/>
        <end position="55"/>
    </location>
</feature>
<feature type="compositionally biased region" description="Basic and acidic residues" evidence="1">
    <location>
        <begin position="1"/>
        <end position="17"/>
    </location>
</feature>
<evidence type="ECO:0000313" key="3">
    <source>
        <dbReference type="Proteomes" id="UP000886998"/>
    </source>
</evidence>
<proteinExistence type="predicted"/>
<accession>A0A8X6XNI3</accession>
<feature type="non-terminal residue" evidence="2">
    <location>
        <position position="1"/>
    </location>
</feature>
<keyword evidence="3" id="KW-1185">Reference proteome</keyword>
<feature type="compositionally biased region" description="Basic and acidic residues" evidence="1">
    <location>
        <begin position="24"/>
        <end position="33"/>
    </location>
</feature>
<gene>
    <name evidence="2" type="ORF">TNIN_174261</name>
</gene>
<dbReference type="AlphaFoldDB" id="A0A8X6XNI3"/>
<sequence length="75" mass="8245">GGDPETRPGKPLYERSHRQGGRPLSEETTERGPFHLGRRTQGHCKGLSRHSHRNSGNKESCGFLSMGPLCQAYGV</sequence>
<dbReference type="Proteomes" id="UP000886998">
    <property type="component" value="Unassembled WGS sequence"/>
</dbReference>
<evidence type="ECO:0000313" key="2">
    <source>
        <dbReference type="EMBL" id="GFY54836.1"/>
    </source>
</evidence>
<protein>
    <submittedName>
        <fullName evidence="2">Uncharacterized protein</fullName>
    </submittedName>
</protein>
<evidence type="ECO:0000256" key="1">
    <source>
        <dbReference type="SAM" id="MobiDB-lite"/>
    </source>
</evidence>
<organism evidence="2 3">
    <name type="scientific">Trichonephila inaurata madagascariensis</name>
    <dbReference type="NCBI Taxonomy" id="2747483"/>
    <lineage>
        <taxon>Eukaryota</taxon>
        <taxon>Metazoa</taxon>
        <taxon>Ecdysozoa</taxon>
        <taxon>Arthropoda</taxon>
        <taxon>Chelicerata</taxon>
        <taxon>Arachnida</taxon>
        <taxon>Araneae</taxon>
        <taxon>Araneomorphae</taxon>
        <taxon>Entelegynae</taxon>
        <taxon>Araneoidea</taxon>
        <taxon>Nephilidae</taxon>
        <taxon>Trichonephila</taxon>
        <taxon>Trichonephila inaurata</taxon>
    </lineage>
</organism>
<dbReference type="EMBL" id="BMAV01010035">
    <property type="protein sequence ID" value="GFY54836.1"/>
    <property type="molecule type" value="Genomic_DNA"/>
</dbReference>
<name>A0A8X6XNI3_9ARAC</name>